<proteinExistence type="predicted"/>
<feature type="region of interest" description="Disordered" evidence="1">
    <location>
        <begin position="1"/>
        <end position="22"/>
    </location>
</feature>
<evidence type="ECO:0000313" key="3">
    <source>
        <dbReference type="Proteomes" id="UP001201873"/>
    </source>
</evidence>
<dbReference type="PIRSF" id="PIRSF028754">
    <property type="entry name" value="UCP028754"/>
    <property type="match status" value="1"/>
</dbReference>
<comment type="caution">
    <text evidence="2">The sequence shown here is derived from an EMBL/GenBank/DDBJ whole genome shotgun (WGS) entry which is preliminary data.</text>
</comment>
<keyword evidence="3" id="KW-1185">Reference proteome</keyword>
<dbReference type="InterPro" id="IPR008492">
    <property type="entry name" value="Rv2714-like"/>
</dbReference>
<dbReference type="Proteomes" id="UP001201873">
    <property type="component" value="Unassembled WGS sequence"/>
</dbReference>
<dbReference type="Gene3D" id="1.10.287.100">
    <property type="match status" value="1"/>
</dbReference>
<gene>
    <name evidence="2" type="ORF">MXD59_11600</name>
</gene>
<dbReference type="Pfam" id="PF09754">
    <property type="entry name" value="PAC2"/>
    <property type="match status" value="1"/>
</dbReference>
<dbReference type="InterPro" id="IPR038389">
    <property type="entry name" value="PSMG2_sf"/>
</dbReference>
<reference evidence="2 3" key="1">
    <citation type="submission" date="2022-04" db="EMBL/GenBank/DDBJ databases">
        <title>Genome diversity in the genus Frankia.</title>
        <authorList>
            <person name="Carlos-Shanley C."/>
            <person name="Hahn D."/>
        </authorList>
    </citation>
    <scope>NUCLEOTIDE SEQUENCE [LARGE SCALE GENOMIC DNA]</scope>
    <source>
        <strain evidence="2 3">Ag45/Mut15</strain>
    </source>
</reference>
<dbReference type="Gene3D" id="3.40.50.10900">
    <property type="entry name" value="PAC-like subunit"/>
    <property type="match status" value="1"/>
</dbReference>
<dbReference type="EMBL" id="JALKFT010000009">
    <property type="protein sequence ID" value="MCK9876409.1"/>
    <property type="molecule type" value="Genomic_DNA"/>
</dbReference>
<protein>
    <submittedName>
        <fullName evidence="2">PAC2 family protein</fullName>
    </submittedName>
</protein>
<accession>A0ABT0JXY4</accession>
<evidence type="ECO:0000256" key="1">
    <source>
        <dbReference type="SAM" id="MobiDB-lite"/>
    </source>
</evidence>
<dbReference type="SUPFAM" id="SSF159659">
    <property type="entry name" value="Cgl1923-like"/>
    <property type="match status" value="1"/>
</dbReference>
<sequence>MLDPRELYSLTEDGSEQQSGEQHRPIMLEVMTGVVDAGNAVSLAGEHLLTALEHRVVATFDVDQLLDYRSRRPPMIFSEDHWESYADPVLALYELRDESDVPFLLLTGPEPDLQWKRFIAALRQIVDQFGVALTVGLNAVPMAVPHTRPASVTAHASRKELIAGYEPWLRRLQIPGSAGHLLEYELGRDGRDAMGFAVHVPHYLAQSTYPAATEVLLTSVSKATGLMLPLDGLRSAALAVNDEVNSQLAEGGEAASLVRALEEQYDAYQRGRRGPSLPTVDGEQKLPTADELGEALERFLAEQSEPGGPNPLG</sequence>
<dbReference type="InterPro" id="IPR019151">
    <property type="entry name" value="Proteasome_assmbl_chaperone_2"/>
</dbReference>
<name>A0ABT0JXY4_9ACTN</name>
<evidence type="ECO:0000313" key="2">
    <source>
        <dbReference type="EMBL" id="MCK9876409.1"/>
    </source>
</evidence>
<organism evidence="2 3">
    <name type="scientific">Frankia umida</name>
    <dbReference type="NCBI Taxonomy" id="573489"/>
    <lineage>
        <taxon>Bacteria</taxon>
        <taxon>Bacillati</taxon>
        <taxon>Actinomycetota</taxon>
        <taxon>Actinomycetes</taxon>
        <taxon>Frankiales</taxon>
        <taxon>Frankiaceae</taxon>
        <taxon>Frankia</taxon>
    </lineage>
</organism>
<dbReference type="RefSeq" id="WP_248824681.1">
    <property type="nucleotide sequence ID" value="NZ_JALKFT010000009.1"/>
</dbReference>